<evidence type="ECO:0000256" key="1">
    <source>
        <dbReference type="ARBA" id="ARBA00004651"/>
    </source>
</evidence>
<organism evidence="8 9">
    <name type="scientific">Luedemannella helvata</name>
    <dbReference type="NCBI Taxonomy" id="349315"/>
    <lineage>
        <taxon>Bacteria</taxon>
        <taxon>Bacillati</taxon>
        <taxon>Actinomycetota</taxon>
        <taxon>Actinomycetes</taxon>
        <taxon>Micromonosporales</taxon>
        <taxon>Micromonosporaceae</taxon>
        <taxon>Luedemannella</taxon>
    </lineage>
</organism>
<evidence type="ECO:0000256" key="5">
    <source>
        <dbReference type="SAM" id="MobiDB-lite"/>
    </source>
</evidence>
<comment type="caution">
    <text evidence="8">The sequence shown here is derived from an EMBL/GenBank/DDBJ whole genome shotgun (WGS) entry which is preliminary data.</text>
</comment>
<accession>A0ABP4VWD8</accession>
<comment type="subcellular location">
    <subcellularLocation>
        <location evidence="1">Cell membrane</location>
        <topology evidence="1">Multi-pass membrane protein</topology>
    </subcellularLocation>
</comment>
<dbReference type="InterPro" id="IPR050327">
    <property type="entry name" value="Proton-linked_MCT"/>
</dbReference>
<feature type="transmembrane region" description="Helical" evidence="6">
    <location>
        <begin position="348"/>
        <end position="368"/>
    </location>
</feature>
<dbReference type="Pfam" id="PF07690">
    <property type="entry name" value="MFS_1"/>
    <property type="match status" value="1"/>
</dbReference>
<dbReference type="InterPro" id="IPR011701">
    <property type="entry name" value="MFS"/>
</dbReference>
<name>A0ABP4VWD8_9ACTN</name>
<sequence>MTQTVGYGALIQAFTVLLIPMAADLGASRPAVAGAATISTLVGAIAAVPVGHLLDRFGGRMLMSVGSAVAVVAVVVWAQATSIAHLYVAFGMVGLALAMSTYEAAFAVLVVATEADSRDRAILAVTSITGLATGLYYPLAGWLESTLGWRAAVLVMGGLIAAVALPAHLWAVPARAVHVRRVARRTGVPVGTALRDPRLYLIGVAFLAQAGAVAGFLLMLVTYLRDIGHSVAVATTMPAIVGVLMVVSRLALSPLARRYGMTRVTTVSFVVQGLGMLALPLVGASLGLAVACVATVGLGQGIGVIARPSIVADAFGAARFGSIIAVLTVPIALSRSGTPLLAAWLADWRFLVMTGVASLAAAAALAPLTRARARLVEAPHIPRQRGASMSDHTAEPPRTSGAIR</sequence>
<dbReference type="PROSITE" id="PS50850">
    <property type="entry name" value="MFS"/>
    <property type="match status" value="1"/>
</dbReference>
<dbReference type="PANTHER" id="PTHR11360">
    <property type="entry name" value="MONOCARBOXYLATE TRANSPORTER"/>
    <property type="match status" value="1"/>
</dbReference>
<evidence type="ECO:0000313" key="9">
    <source>
        <dbReference type="Proteomes" id="UP001500655"/>
    </source>
</evidence>
<reference evidence="9" key="1">
    <citation type="journal article" date="2019" name="Int. J. Syst. Evol. Microbiol.">
        <title>The Global Catalogue of Microorganisms (GCM) 10K type strain sequencing project: providing services to taxonomists for standard genome sequencing and annotation.</title>
        <authorList>
            <consortium name="The Broad Institute Genomics Platform"/>
            <consortium name="The Broad Institute Genome Sequencing Center for Infectious Disease"/>
            <person name="Wu L."/>
            <person name="Ma J."/>
        </authorList>
    </citation>
    <scope>NUCLEOTIDE SEQUENCE [LARGE SCALE GENOMIC DNA]</scope>
    <source>
        <strain evidence="9">JCM 13249</strain>
    </source>
</reference>
<evidence type="ECO:0000259" key="7">
    <source>
        <dbReference type="PROSITE" id="PS50850"/>
    </source>
</evidence>
<feature type="transmembrane region" description="Helical" evidence="6">
    <location>
        <begin position="151"/>
        <end position="171"/>
    </location>
</feature>
<dbReference type="InterPro" id="IPR036259">
    <property type="entry name" value="MFS_trans_sf"/>
</dbReference>
<evidence type="ECO:0000256" key="3">
    <source>
        <dbReference type="ARBA" id="ARBA00022989"/>
    </source>
</evidence>
<dbReference type="PANTHER" id="PTHR11360:SF290">
    <property type="entry name" value="MONOCARBOXYLATE MFS PERMEASE"/>
    <property type="match status" value="1"/>
</dbReference>
<feature type="transmembrane region" description="Helical" evidence="6">
    <location>
        <begin position="86"/>
        <end position="109"/>
    </location>
</feature>
<dbReference type="Gene3D" id="1.20.1250.20">
    <property type="entry name" value="MFS general substrate transporter like domains"/>
    <property type="match status" value="1"/>
</dbReference>
<feature type="transmembrane region" description="Helical" evidence="6">
    <location>
        <begin position="7"/>
        <end position="25"/>
    </location>
</feature>
<keyword evidence="9" id="KW-1185">Reference proteome</keyword>
<keyword evidence="2 6" id="KW-0812">Transmembrane</keyword>
<evidence type="ECO:0000256" key="6">
    <source>
        <dbReference type="SAM" id="Phobius"/>
    </source>
</evidence>
<feature type="transmembrane region" description="Helical" evidence="6">
    <location>
        <begin position="121"/>
        <end position="139"/>
    </location>
</feature>
<evidence type="ECO:0000256" key="4">
    <source>
        <dbReference type="ARBA" id="ARBA00023136"/>
    </source>
</evidence>
<gene>
    <name evidence="8" type="ORF">GCM10009681_05550</name>
</gene>
<feature type="transmembrane region" description="Helical" evidence="6">
    <location>
        <begin position="61"/>
        <end position="80"/>
    </location>
</feature>
<feature type="transmembrane region" description="Helical" evidence="6">
    <location>
        <begin position="230"/>
        <end position="252"/>
    </location>
</feature>
<feature type="transmembrane region" description="Helical" evidence="6">
    <location>
        <begin position="288"/>
        <end position="306"/>
    </location>
</feature>
<feature type="transmembrane region" description="Helical" evidence="6">
    <location>
        <begin position="318"/>
        <end position="336"/>
    </location>
</feature>
<dbReference type="InterPro" id="IPR020846">
    <property type="entry name" value="MFS_dom"/>
</dbReference>
<dbReference type="Proteomes" id="UP001500655">
    <property type="component" value="Unassembled WGS sequence"/>
</dbReference>
<proteinExistence type="predicted"/>
<feature type="domain" description="Major facilitator superfamily (MFS) profile" evidence="7">
    <location>
        <begin position="1"/>
        <end position="372"/>
    </location>
</feature>
<feature type="transmembrane region" description="Helical" evidence="6">
    <location>
        <begin position="199"/>
        <end position="224"/>
    </location>
</feature>
<feature type="transmembrane region" description="Helical" evidence="6">
    <location>
        <begin position="264"/>
        <end position="282"/>
    </location>
</feature>
<dbReference type="SUPFAM" id="SSF103473">
    <property type="entry name" value="MFS general substrate transporter"/>
    <property type="match status" value="1"/>
</dbReference>
<feature type="transmembrane region" description="Helical" evidence="6">
    <location>
        <begin position="31"/>
        <end position="54"/>
    </location>
</feature>
<keyword evidence="3 6" id="KW-1133">Transmembrane helix</keyword>
<keyword evidence="4 6" id="KW-0472">Membrane</keyword>
<evidence type="ECO:0000313" key="8">
    <source>
        <dbReference type="EMBL" id="GAA1737758.1"/>
    </source>
</evidence>
<dbReference type="EMBL" id="BAAALS010000002">
    <property type="protein sequence ID" value="GAA1737758.1"/>
    <property type="molecule type" value="Genomic_DNA"/>
</dbReference>
<evidence type="ECO:0000256" key="2">
    <source>
        <dbReference type="ARBA" id="ARBA00022692"/>
    </source>
</evidence>
<feature type="region of interest" description="Disordered" evidence="5">
    <location>
        <begin position="384"/>
        <end position="404"/>
    </location>
</feature>
<protein>
    <submittedName>
        <fullName evidence="8">MFS transporter</fullName>
    </submittedName>
</protein>